<evidence type="ECO:0000313" key="1">
    <source>
        <dbReference type="EMBL" id="TJQ12170.1"/>
    </source>
</evidence>
<dbReference type="AlphaFoldDB" id="A0A0L7AEI4"/>
<organism evidence="1 2">
    <name type="scientific">Escherichia coli</name>
    <dbReference type="NCBI Taxonomy" id="562"/>
    <lineage>
        <taxon>Bacteria</taxon>
        <taxon>Pseudomonadati</taxon>
        <taxon>Pseudomonadota</taxon>
        <taxon>Gammaproteobacteria</taxon>
        <taxon>Enterobacterales</taxon>
        <taxon>Enterobacteriaceae</taxon>
        <taxon>Escherichia</taxon>
    </lineage>
</organism>
<protein>
    <submittedName>
        <fullName evidence="1">Uncharacterized protein</fullName>
    </submittedName>
</protein>
<gene>
    <name evidence="1" type="ORF">C9Z68_17075</name>
</gene>
<reference evidence="1 2" key="1">
    <citation type="submission" date="2018-12" db="EMBL/GenBank/DDBJ databases">
        <title>Food and Water Safety Consortium.</title>
        <authorList>
            <person name="Tyson S."/>
            <person name="Peterson C.-L."/>
            <person name="Olson A."/>
            <person name="Tyler S."/>
            <person name="Cabral J."/>
            <person name="Lynch T."/>
            <person name="Knox N."/>
            <person name="Van Domselaar G."/>
            <person name="Graham M."/>
        </authorList>
    </citation>
    <scope>NUCLEOTIDE SEQUENCE [LARGE SCALE GENOMIC DNA]</scope>
    <source>
        <strain evidence="1 2">FWSEC0118</strain>
    </source>
</reference>
<accession>A0A0L7AEI4</accession>
<proteinExistence type="predicted"/>
<comment type="caution">
    <text evidence="1">The sequence shown here is derived from an EMBL/GenBank/DDBJ whole genome shotgun (WGS) entry which is preliminary data.</text>
</comment>
<dbReference type="Proteomes" id="UP000309937">
    <property type="component" value="Unassembled WGS sequence"/>
</dbReference>
<sequence>MNLSSVFNQLLISFALAGTLILSIYLMEAHYPRFRKPIALFYFFLAIYTSYAAVQEYEYHRNSLTTLAKVSSIRYTSNFKRSASHSCNLLRGGRIDCSGLYAYDLTWQIDGKTWNLHVEDKRIKPGITMCVKVVKDRPAIGKPCENVFFNISPLPILIAIWAISAFIFAVLLLHQLKKCREWKHASKERGKIGH</sequence>
<dbReference type="RefSeq" id="WP_001054409.1">
    <property type="nucleotide sequence ID" value="NZ_CP169309.1"/>
</dbReference>
<dbReference type="EMBL" id="RRGJ01000025">
    <property type="protein sequence ID" value="TJQ12170.1"/>
    <property type="molecule type" value="Genomic_DNA"/>
</dbReference>
<evidence type="ECO:0000313" key="2">
    <source>
        <dbReference type="Proteomes" id="UP000309937"/>
    </source>
</evidence>
<name>A0A0L7AEI4_ECOLX</name>